<keyword evidence="5" id="KW-1185">Reference proteome</keyword>
<feature type="compositionally biased region" description="Low complexity" evidence="1">
    <location>
        <begin position="2407"/>
        <end position="2422"/>
    </location>
</feature>
<feature type="compositionally biased region" description="Polar residues" evidence="1">
    <location>
        <begin position="2774"/>
        <end position="2794"/>
    </location>
</feature>
<feature type="signal peptide" evidence="2">
    <location>
        <begin position="1"/>
        <end position="28"/>
    </location>
</feature>
<dbReference type="SMART" id="SM00912">
    <property type="entry name" value="Haemagg_act"/>
    <property type="match status" value="1"/>
</dbReference>
<dbReference type="SUPFAM" id="SSF51126">
    <property type="entry name" value="Pectin lyase-like"/>
    <property type="match status" value="1"/>
</dbReference>
<feature type="compositionally biased region" description="Low complexity" evidence="1">
    <location>
        <begin position="2552"/>
        <end position="2566"/>
    </location>
</feature>
<dbReference type="InterPro" id="IPR012334">
    <property type="entry name" value="Pectin_lyas_fold"/>
</dbReference>
<feature type="compositionally biased region" description="Polar residues" evidence="1">
    <location>
        <begin position="2898"/>
        <end position="2914"/>
    </location>
</feature>
<dbReference type="RefSeq" id="WP_268172319.1">
    <property type="nucleotide sequence ID" value="NZ_CP113432.1"/>
</dbReference>
<dbReference type="InterPro" id="IPR006915">
    <property type="entry name" value="DUF637_hemagglutn_put"/>
</dbReference>
<dbReference type="InterPro" id="IPR008638">
    <property type="entry name" value="FhaB/CdiA-like_TPS"/>
</dbReference>
<name>A0ABY6ZUS5_9PSED</name>
<dbReference type="InterPro" id="IPR011050">
    <property type="entry name" value="Pectin_lyase_fold/virulence"/>
</dbReference>
<protein>
    <submittedName>
        <fullName evidence="4">DUF637 domain-containing protein</fullName>
    </submittedName>
</protein>
<dbReference type="Pfam" id="PF13332">
    <property type="entry name" value="Fil_haemagg_2"/>
    <property type="match status" value="2"/>
</dbReference>
<evidence type="ECO:0000256" key="2">
    <source>
        <dbReference type="SAM" id="SignalP"/>
    </source>
</evidence>
<dbReference type="Pfam" id="PF04830">
    <property type="entry name" value="DUF637"/>
    <property type="match status" value="1"/>
</dbReference>
<dbReference type="InterPro" id="IPR010069">
    <property type="entry name" value="CdiA_FHA1_rpt"/>
</dbReference>
<dbReference type="InterPro" id="IPR025157">
    <property type="entry name" value="Hemagglutinin_rpt"/>
</dbReference>
<feature type="region of interest" description="Disordered" evidence="1">
    <location>
        <begin position="2769"/>
        <end position="2794"/>
    </location>
</feature>
<feature type="domain" description="Filamentous haemagglutinin FhaB/tRNA nuclease CdiA-like TPS" evidence="3">
    <location>
        <begin position="47"/>
        <end position="168"/>
    </location>
</feature>
<evidence type="ECO:0000313" key="4">
    <source>
        <dbReference type="EMBL" id="WAI48679.1"/>
    </source>
</evidence>
<keyword evidence="2" id="KW-0732">Signal</keyword>
<feature type="region of interest" description="Disordered" evidence="1">
    <location>
        <begin position="2898"/>
        <end position="2932"/>
    </location>
</feature>
<dbReference type="NCBIfam" id="TIGR01731">
    <property type="entry name" value="fil_hemag_20aa"/>
    <property type="match status" value="53"/>
</dbReference>
<sequence>MDIRHPLYQAIASALAGILFLNPIVATAAELAVDAAAGGNTAIGAAGNGVPVVNIAAPNGAGLSHNRFSDYNVGQNGLILNNATGKTQSTQLGGIIVGNPNLKGVAAQKILNEVTGANPSQLRGYTEVAGQAAHVIVANPHGITCNGCGFINTPRATLTTGKPLMDGERLRGYDVDGGEIAIEGAGLNASNIDQFELITRSAKLNANLYANQLTVVTGRNQVDADSLAATAKADDGSAKPQLAIDSSALGGMYAGAIRLVGTEQGVGVKLAGNMAASAGDIQIDASGKLSLAQTSAAGSVRINAESASLQGPAYAANTADVQVRDVLDNAQSLAAGTHLTIHAGSVENTGTLESGVSADGTRNGQGDLELRADSLRNSGALIAGRNADIALQGTADNRSGVISAQALNIHADQLDNRGGSLLGASSVQLSAQTLDNRERGLVQSRGVMALNLGQTLQNGTGQLASLGRLDLNVEQLLNQGGEIYFAQGGALHSADIDNRLGVITSAAPLDIRSGRSIQNQGGRLVSDGALHIAANSLNNREEGLISAGGDLALDLTTLNNNGGSVHSGGDQTLQSARVENYGGHLLSLGKLSWNGFQMDTRGGDIRSQGDIQFDGTSLLNTNGNIASAGNLLGSLLELQQHEGYIVANGNVGLAANIVENSQDSLIAGGQSLDLQSFYITNAEGGELASHGTLGLRTDLLDNRAGGRIDSAADFTLRAERVLNQGGTLSSGGYLALFARLLDNRDSGLVASSAGMSLQLSERLLNQGGRLSTGADLLLAAPFVDNSANGQIGVGGFLTLQANTFNNAGGLLEASGLGLSGDHLDNHGGNLVGRGDMRLSFSSIDNRGGRLGSEDDLTLDAQSIDNTEQGEILATRDLSVTADTLDNRGGRLYAGRIGDLRLARLDNRQGTIEGRGDLRIAATDLDNRQGAITSEQSLQLTAADLLNSLGLFSANQSLIVRGNTLENADGQVLGGNAVTLNLQQLDNRQGDIQAGGTLDIDTDTLLNSDGHVATGQLQLAARQIDNRNGELAAQRNARVTVTELLDQGDGGRLLSESNLQVVANDIINRDGGEIAAGSSLALTAQNLDNQSGRLSSQGQANLEIGRMDNRAGTLSAQRLTASLGELDNSDGILSATATASIDVGRLNNRGGQLNANELSVTASQLNNQDGRLLGQDALALFVSELLNHAGVISSQGRLALQGDTLDNGQGLIRADGNLLLESHQVQNSAGQISSRGNLVVAAQRLDNSAGDLLANGSLQVTADTLLNDAGRLSAQGAVDLRVGEISNRQGEVSSAASLNLEANDLDNTDGTLQAGGNLQARMTRHLENLRGLILGQGTQVQSDTLTNQDGTIASGTSLRLDVRELDNGAGQLIANGDLGIGASALENSQGRIYSGGDTRLDVIGLHQQGGEIVSQGSLDIVGERLENLGGAISSQGDSQLQTTELTNQSGRISSAGALAIQTGTLDNQEGQIGAQEAVSVEADTVDNRAGAITGNASLTLLAQLIDNRDEGQISAQGDILISGGELDNRGGVVSGAQSVELNLDRLRNAGGRISATDQLKLSVGDLQQDGGILNGGSLWLDLRGSDFDNSGGILDTSGSLSIFNTRQLLNYDGEIHTGGDLILAAEAIHNEGGLLASGGKLLIQLPSGDVYNDRGRMVAANTLGITGYRLSNQQGQLIGDADIRLSPEDIQNGDGGLIQSAANLYIDAIDLDNRGGQMFAQNTLNLTVRDGVLNSDGGRIGSGDLLRVRATDLDNHAGELNAQGDLRVYVEHLIQRQGLLLSGGNLEYDAKGQDLDNSGGAISANGHLLLSNLRDLGNQGGTLASQEDIALDLRDLDNSGGQISSDKNIALTLRNITNQGGVLDSVTGMVELHATEHLDNQANGLIQGNDLLLDIAAGVDNRHGTISAVTGDLTLSTPLIDNTAGGLYAYQTLLLQGENLINTGTSLATGGRIGAGAVDLRLSGTLDNHNGLIEGADGFGIQTASLNNQGGYLRDLGEDGATRFNVSGQLDNRGGTIESANHDIRFDIGSLLNQDGRILHAGNGVFGLASDSVFHAGGLLGTNGLMTLQANSWVNDTILRAGRLDLNIGEFSQTANGKLLAADGLVMRGNNWHNDGVIATDGDLSLSLTGSYSGGGLLSSLGNLDLNAANVTLSSAGRIRGAADAQIVTGNLDNAGRVTSAGDLRITAERITNSGTLGSADALQLTSQTLTNSGLIFSGADMALRVDSLYNDGGDLYSLAGLTLAGRSGGRAQSLENSSGHISSVGNMALDVASFSNHRDASAQNAMIDAGGNFTATGSTFTNLNGSIFAAGNLGIATGVFRNDGSAQAPAVIHAGAAASVNASQKLGNGDVLDNTASANPIRNLADTHANSEISPITISGSAGTGRIVPNLNLPDGGLFHLADSGVPQGGANPPAGPGAYQPDTRQHPGIPAASANNWQVADGVAGDALASLGVRIALDGSRVRVEPPKGLNADGSVKRPGSDVLGVTITPGTNVPGVDYSGADISRFIPIAAGATGLPGSDWSTPVHKYLVYTDPDLASLIPGSGIGSSSGNGTSTSTSTSTSGTRGVVSSDYLLARLGFDPDRAQKRLGDGLYEQFLLSQALIEKTGLRYLNGLTNDADVFRYLMDNAVAYRDSLQLTLGVALSAEQVAALTHDIVWLEERVVNGEKVLVPVLYLASADGHLTDKGALIQGRDVKLISGGELANHGILKASENLGIAAGKLDNTGQVLASRNLDVRVVDNIHNHSGGLIKGGEVSLTALNGDIVNERDHSTRSVTSKGSTRSDDSVGSASRIESTGNLSLSAGRDIISTGSAIVAGGSASFDAGRDLLIRSQDAAHQLSSNHGNKRSSSLTQYKGEVSVGGDLAMHAGHDASVVGTPVKAGGDIVLDAGRDVTLASASNETHSYNRDPSGSKKSTRQSDHVQQQAGTLSAGGKVVVSAGHDITLVASKISAGGTAYLVAGNQINLLAANDSDYSLYDMKKKGSWGKKKTQHDETTVVNAIGSGIEAGGGIRLVSGGDQHYQGANLKSGDAISVYSGGKIYYEAVKDTKQSSHDKSSSSLAWNSAKGKGKTNETLRQTEMLAQNGVAIHAVEGLQIDYKNLSKKSVSQAIDAMVKADPGLAWIKEAEARGDVDWRAVKEIHDSYSHSSSGLGVGAQLAIAILVAYFTAGAASGLVASGASAAGASTATGSAWAAASASASAGWANAAATAAISSAASTQAISTINNRGNPVAVLRDTFNSDSLKNYAIAATTAGLTTGLYNGWTGTQTGAPVNGQTSGLLANGSAVSPVAGLNSWQGIGQFAANQLLQNGTSTVLSKALGQGGSLNDALQRSLANTFAAFGFNLVGNAGLVDGSPSKIALHALMGGLASEAAGQDFRTGALAAGVNEAVVGALADQYASMPKEKRDSLLVMNSQLIGLLAASAAPNADGESLQTGAWVAGTATQYNFLLHEEIQERAKEIKDCGGKDECEQDVIKRYAALDKARNEDLPGLCRASPAQCMVLMKQLASERGLNEAAIDSMRFESVNAAIGVYLAAESNEGAIDTIQLELLRNKYGDGAVVAAQLLQMAAAGSLARNAKAVKGTTSLFRAVGPAELADINATNALRNLGSAEGKYFTTSAEEAAAYAKQAVKAFGDQPYTIIKTDVPNSIFKGLSPTTVDRGIPAWVIPTDRLPGLVPQVMNYSPLPPRKF</sequence>
<dbReference type="InterPro" id="IPR008619">
    <property type="entry name" value="Filamentous_hemagglutn_rpt"/>
</dbReference>
<reference evidence="4" key="1">
    <citation type="submission" date="2022-11" db="EMBL/GenBank/DDBJ databases">
        <title>Pseudomonas triclosanedens sp. nov., a triclosan degrader isolated from activated sludge.</title>
        <authorList>
            <person name="Yin Y."/>
            <person name="Lu Z."/>
        </authorList>
    </citation>
    <scope>NUCLEOTIDE SEQUENCE</scope>
    <source>
        <strain evidence="4">ZM23</strain>
    </source>
</reference>
<feature type="region of interest" description="Disordered" evidence="1">
    <location>
        <begin position="2465"/>
        <end position="2491"/>
    </location>
</feature>
<evidence type="ECO:0000313" key="5">
    <source>
        <dbReference type="Proteomes" id="UP001163624"/>
    </source>
</evidence>
<accession>A0ABY6ZUS5</accession>
<feature type="region of interest" description="Disordered" evidence="1">
    <location>
        <begin position="2544"/>
        <end position="2566"/>
    </location>
</feature>
<evidence type="ECO:0000256" key="1">
    <source>
        <dbReference type="SAM" id="MobiDB-lite"/>
    </source>
</evidence>
<dbReference type="Proteomes" id="UP001163624">
    <property type="component" value="Chromosome"/>
</dbReference>
<dbReference type="NCBIfam" id="TIGR01901">
    <property type="entry name" value="adhes_NPXG"/>
    <property type="match status" value="1"/>
</dbReference>
<dbReference type="Gene3D" id="2.160.20.10">
    <property type="entry name" value="Single-stranded right-handed beta-helix, Pectin lyase-like"/>
    <property type="match status" value="1"/>
</dbReference>
<feature type="region of interest" description="Disordered" evidence="1">
    <location>
        <begin position="2407"/>
        <end position="2432"/>
    </location>
</feature>
<gene>
    <name evidence="4" type="ORF">OU419_23420</name>
</gene>
<dbReference type="Pfam" id="PF05860">
    <property type="entry name" value="TPS"/>
    <property type="match status" value="1"/>
</dbReference>
<dbReference type="Pfam" id="PF05594">
    <property type="entry name" value="Fil_haemagg"/>
    <property type="match status" value="22"/>
</dbReference>
<feature type="chain" id="PRO_5047273326" evidence="2">
    <location>
        <begin position="29"/>
        <end position="3691"/>
    </location>
</feature>
<organism evidence="4 5">
    <name type="scientific">Pseudomonas triclosanedens</name>
    <dbReference type="NCBI Taxonomy" id="2961893"/>
    <lineage>
        <taxon>Bacteria</taxon>
        <taxon>Pseudomonadati</taxon>
        <taxon>Pseudomonadota</taxon>
        <taxon>Gammaproteobacteria</taxon>
        <taxon>Pseudomonadales</taxon>
        <taxon>Pseudomonadaceae</taxon>
        <taxon>Pseudomonas</taxon>
    </lineage>
</organism>
<proteinExistence type="predicted"/>
<dbReference type="EMBL" id="CP113432">
    <property type="protein sequence ID" value="WAI48679.1"/>
    <property type="molecule type" value="Genomic_DNA"/>
</dbReference>
<evidence type="ECO:0000259" key="3">
    <source>
        <dbReference type="SMART" id="SM00912"/>
    </source>
</evidence>